<evidence type="ECO:0000313" key="4">
    <source>
        <dbReference type="EMBL" id="CAI9976150.1"/>
    </source>
</evidence>
<proteinExistence type="predicted"/>
<name>A0AA86NJT2_9EUKA</name>
<dbReference type="Pfam" id="PF07004">
    <property type="entry name" value="SHIPPO-rpt"/>
    <property type="match status" value="3"/>
</dbReference>
<evidence type="ECO:0000313" key="3">
    <source>
        <dbReference type="EMBL" id="CAI9926094.1"/>
    </source>
</evidence>
<protein>
    <submittedName>
        <fullName evidence="2">SHIPPO 1-like protein</fullName>
    </submittedName>
    <submittedName>
        <fullName evidence="5">SHIPPO_1-like protein</fullName>
    </submittedName>
</protein>
<evidence type="ECO:0000313" key="6">
    <source>
        <dbReference type="EMBL" id="CAL6106811.1"/>
    </source>
</evidence>
<reference evidence="2" key="1">
    <citation type="submission" date="2023-06" db="EMBL/GenBank/DDBJ databases">
        <authorList>
            <person name="Kurt Z."/>
        </authorList>
    </citation>
    <scope>NUCLEOTIDE SEQUENCE</scope>
</reference>
<dbReference type="InterPro" id="IPR051291">
    <property type="entry name" value="CIMAP"/>
</dbReference>
<dbReference type="EMBL" id="CATOUU010000361">
    <property type="protein sequence ID" value="CAI9926094.1"/>
    <property type="molecule type" value="Genomic_DNA"/>
</dbReference>
<evidence type="ECO:0000313" key="5">
    <source>
        <dbReference type="EMBL" id="CAL6072078.1"/>
    </source>
</evidence>
<feature type="region of interest" description="Disordered" evidence="1">
    <location>
        <begin position="40"/>
        <end position="59"/>
    </location>
</feature>
<dbReference type="PANTHER" id="PTHR21580:SF28">
    <property type="entry name" value="BOREALIN N-TERMINAL DOMAIN-CONTAINING PROTEIN-RELATED"/>
    <property type="match status" value="1"/>
</dbReference>
<dbReference type="EMBL" id="CATOUU010000201">
    <property type="protein sequence ID" value="CAI9920526.1"/>
    <property type="molecule type" value="Genomic_DNA"/>
</dbReference>
<dbReference type="PANTHER" id="PTHR21580">
    <property type="entry name" value="SHIPPO-1-RELATED"/>
    <property type="match status" value="1"/>
</dbReference>
<dbReference type="AlphaFoldDB" id="A0AA86NJT2"/>
<dbReference type="Proteomes" id="UP001642409">
    <property type="component" value="Unassembled WGS sequence"/>
</dbReference>
<reference evidence="5 8" key="2">
    <citation type="submission" date="2024-07" db="EMBL/GenBank/DDBJ databases">
        <authorList>
            <person name="Akdeniz Z."/>
        </authorList>
    </citation>
    <scope>NUCLEOTIDE SEQUENCE [LARGE SCALE GENOMIC DNA]</scope>
</reference>
<comment type="caution">
    <text evidence="2">The sequence shown here is derived from an EMBL/GenBank/DDBJ whole genome shotgun (WGS) entry which is preliminary data.</text>
</comment>
<feature type="region of interest" description="Disordered" evidence="1">
    <location>
        <begin position="179"/>
        <end position="198"/>
    </location>
</feature>
<dbReference type="EMBL" id="CAXDID020000293">
    <property type="protein sequence ID" value="CAL6072078.1"/>
    <property type="molecule type" value="Genomic_DNA"/>
</dbReference>
<evidence type="ECO:0000313" key="2">
    <source>
        <dbReference type="EMBL" id="CAI9920526.1"/>
    </source>
</evidence>
<dbReference type="EMBL" id="CATOUU010001172">
    <property type="protein sequence ID" value="CAI9976150.1"/>
    <property type="molecule type" value="Genomic_DNA"/>
</dbReference>
<sequence>MDLDQTQARQNPSPFQYNIKSAIGTGKSFSLSGRVNTTQYTGIPSRSNIGPEPTSYNVPSSLCKDSPKFSLAGRTKNFQVYNNPAPNAYSISPQRHGTMSSLAGRTNLPSLSPSRHAPSPNAYDIPTMIGTSAKASLAGRTNFQSFYKQADMSSNIAPNAYKVERVPGQGSPKFTLKSRIDSPNKNANPGPGAYDLPNKTGFEPKISFGVKPERRGLILDERKYFKVVE</sequence>
<evidence type="ECO:0000256" key="1">
    <source>
        <dbReference type="SAM" id="MobiDB-lite"/>
    </source>
</evidence>
<organism evidence="2">
    <name type="scientific">Hexamita inflata</name>
    <dbReference type="NCBI Taxonomy" id="28002"/>
    <lineage>
        <taxon>Eukaryota</taxon>
        <taxon>Metamonada</taxon>
        <taxon>Diplomonadida</taxon>
        <taxon>Hexamitidae</taxon>
        <taxon>Hexamitinae</taxon>
        <taxon>Hexamita</taxon>
    </lineage>
</organism>
<evidence type="ECO:0000313" key="8">
    <source>
        <dbReference type="Proteomes" id="UP001642409"/>
    </source>
</evidence>
<dbReference type="InterPro" id="IPR010736">
    <property type="entry name" value="SHIPPO-rpt"/>
</dbReference>
<dbReference type="EMBL" id="CAXDID020000618">
    <property type="protein sequence ID" value="CAL6106811.1"/>
    <property type="molecule type" value="Genomic_DNA"/>
</dbReference>
<accession>A0AA86NJT2</accession>
<dbReference type="EMBL" id="CAXDID020000633">
    <property type="protein sequence ID" value="CAL6107273.1"/>
    <property type="molecule type" value="Genomic_DNA"/>
</dbReference>
<evidence type="ECO:0000313" key="7">
    <source>
        <dbReference type="EMBL" id="CAL6107273.1"/>
    </source>
</evidence>
<keyword evidence="8" id="KW-1185">Reference proteome</keyword>
<gene>
    <name evidence="3" type="ORF">HINF_LOCUS13739</name>
    <name evidence="5" type="ORF">HINF_LOCUS55452</name>
    <name evidence="4" type="ORF">HINF_LOCUS63795</name>
    <name evidence="6" type="ORF">HINF_LOCUS73974</name>
    <name evidence="7" type="ORF">HINF_LOCUS74413</name>
    <name evidence="2" type="ORF">HINF_LOCUS8171</name>
</gene>